<accession>A0A3E0K0J4</accession>
<dbReference type="Gene3D" id="3.20.20.190">
    <property type="entry name" value="Phosphatidylinositol (PI) phosphodiesterase"/>
    <property type="match status" value="1"/>
</dbReference>
<dbReference type="SUPFAM" id="SSF51695">
    <property type="entry name" value="PLC-like phosphodiesterases"/>
    <property type="match status" value="1"/>
</dbReference>
<dbReference type="InterPro" id="IPR017946">
    <property type="entry name" value="PLC-like_Pdiesterase_TIM-brl"/>
</dbReference>
<feature type="region of interest" description="Disordered" evidence="1">
    <location>
        <begin position="112"/>
        <end position="144"/>
    </location>
</feature>
<dbReference type="PROSITE" id="PS51704">
    <property type="entry name" value="GP_PDE"/>
    <property type="match status" value="1"/>
</dbReference>
<dbReference type="PANTHER" id="PTHR46211:SF7">
    <property type="entry name" value="GLYCEROPHOSPHODIESTER PHOSPHODIESTERASE"/>
    <property type="match status" value="1"/>
</dbReference>
<protein>
    <recommendedName>
        <fullName evidence="2">GP-PDE domain-containing protein</fullName>
    </recommendedName>
</protein>
<evidence type="ECO:0000313" key="3">
    <source>
        <dbReference type="EMBL" id="REJ26376.1"/>
    </source>
</evidence>
<dbReference type="GO" id="GO:0006629">
    <property type="term" value="P:lipid metabolic process"/>
    <property type="evidence" value="ECO:0007669"/>
    <property type="project" value="InterPro"/>
</dbReference>
<evidence type="ECO:0000313" key="4">
    <source>
        <dbReference type="Proteomes" id="UP000257014"/>
    </source>
</evidence>
<dbReference type="InterPro" id="IPR030395">
    <property type="entry name" value="GP_PDE_dom"/>
</dbReference>
<feature type="compositionally biased region" description="Basic and acidic residues" evidence="1">
    <location>
        <begin position="416"/>
        <end position="427"/>
    </location>
</feature>
<reference evidence="3 4" key="1">
    <citation type="submission" date="2018-03" db="EMBL/GenBank/DDBJ databases">
        <authorList>
            <person name="Keele B.F."/>
        </authorList>
    </citation>
    <scope>NUCLEOTIDE SEQUENCE [LARGE SCALE GENOMIC DNA]</scope>
    <source>
        <strain evidence="3">ZCTH4_d</strain>
    </source>
</reference>
<evidence type="ECO:0000259" key="2">
    <source>
        <dbReference type="PROSITE" id="PS51704"/>
    </source>
</evidence>
<gene>
    <name evidence="3" type="ORF">C6P37_13680</name>
</gene>
<name>A0A3E0K0J4_9BACI</name>
<feature type="domain" description="GP-PDE" evidence="2">
    <location>
        <begin position="148"/>
        <end position="398"/>
    </location>
</feature>
<dbReference type="Pfam" id="PF03009">
    <property type="entry name" value="GDPD"/>
    <property type="match status" value="1"/>
</dbReference>
<dbReference type="AlphaFoldDB" id="A0A3E0K0J4"/>
<feature type="region of interest" description="Disordered" evidence="1">
    <location>
        <begin position="405"/>
        <end position="427"/>
    </location>
</feature>
<organism evidence="3 4">
    <name type="scientific">Caldibacillus debilis</name>
    <dbReference type="NCBI Taxonomy" id="301148"/>
    <lineage>
        <taxon>Bacteria</taxon>
        <taxon>Bacillati</taxon>
        <taxon>Bacillota</taxon>
        <taxon>Bacilli</taxon>
        <taxon>Bacillales</taxon>
        <taxon>Bacillaceae</taxon>
        <taxon>Caldibacillus</taxon>
    </lineage>
</organism>
<dbReference type="Proteomes" id="UP000257014">
    <property type="component" value="Unassembled WGS sequence"/>
</dbReference>
<sequence length="427" mass="47455">MDKYRRHPRISAFFRREVFGMTDISAGYDHCSGFPHKTRFPLPCLFLGTGGVFHICPCSVSGRKGYGVTSQIKGIFAALKEEKMGNIKNFLLSFTILLTIISAGCQNGVHPEGIGGKGETNSEENKEGSEYAGESGKETGGPTIETGVISIAHRGAPFFAPEHTIPSYEIAAGLGADYIELDLQMTKDGVLVSIHDKTVGRTTGGQGEVASYTLKELKRLDAGHSFAGRERKRYAHVKIPTLEEVLERFGDSVNYYIEIKNPADNPGMEKALIDALKKFKLLHKKDKNGLPKVIIQSFSPSSLKSVQRMEPGLPLIRLFNEKDFASLTDDAIKELQTYASGVGLPYRSVTKKEIDRLHSYGLDVHVYTINDKKTMEQYIDYGVDGIFTDHIDQLLEILHMRQNSPNEKSRIHRLPQKSDEFGIRPSD</sequence>
<comment type="caution">
    <text evidence="3">The sequence shown here is derived from an EMBL/GenBank/DDBJ whole genome shotgun (WGS) entry which is preliminary data.</text>
</comment>
<proteinExistence type="predicted"/>
<dbReference type="EMBL" id="QEWE01000026">
    <property type="protein sequence ID" value="REJ26376.1"/>
    <property type="molecule type" value="Genomic_DNA"/>
</dbReference>
<dbReference type="PANTHER" id="PTHR46211">
    <property type="entry name" value="GLYCEROPHOSPHORYL DIESTER PHOSPHODIESTERASE"/>
    <property type="match status" value="1"/>
</dbReference>
<dbReference type="GO" id="GO:0008081">
    <property type="term" value="F:phosphoric diester hydrolase activity"/>
    <property type="evidence" value="ECO:0007669"/>
    <property type="project" value="InterPro"/>
</dbReference>
<evidence type="ECO:0000256" key="1">
    <source>
        <dbReference type="SAM" id="MobiDB-lite"/>
    </source>
</evidence>